<protein>
    <submittedName>
        <fullName evidence="2">Uncharacterized protein</fullName>
    </submittedName>
</protein>
<dbReference type="VEuPathDB" id="FungiDB:PV06_03392"/>
<dbReference type="RefSeq" id="XP_016265178.1">
    <property type="nucleotide sequence ID" value="XM_016404173.1"/>
</dbReference>
<feature type="compositionally biased region" description="Polar residues" evidence="1">
    <location>
        <begin position="60"/>
        <end position="70"/>
    </location>
</feature>
<feature type="compositionally biased region" description="Basic and acidic residues" evidence="1">
    <location>
        <begin position="148"/>
        <end position="158"/>
    </location>
</feature>
<dbReference type="Proteomes" id="UP000053342">
    <property type="component" value="Unassembled WGS sequence"/>
</dbReference>
<sequence>MTIRKQYPPRSYETFSEEGAASESASHTPSSSDKSRSAAAEAQRLASAGSWADNFAGETPATNRTPTASTVDGEESRDVQYPQLSQEIDPSDPPPMYTPSDTTQSQPPTTSASPNVQRAVPAQPEIDNKRQFPVFSPEPSSSPWPPFPKREHREHETSHSITGTYQLYDLLDLSTVSGSINVNIQVQSGDKPAVLRLATKSGSVHVRFSSGGGLFRKPVIPEMANHRTLITDISTNSGSVSGDLVHGNGGSTTISMHSGSLNLSIHTVGVSENDSVSNISTTTTSGSQYLRVISPLTSTGAVRAIQARHVVQGSGSMNIHYPQEWEGMVHVKVNGSGSVRADGRDLTVQKENSRELYGYRGMKEGRIVEILEGGSGSAQFRC</sequence>
<feature type="compositionally biased region" description="Low complexity" evidence="1">
    <location>
        <begin position="17"/>
        <end position="50"/>
    </location>
</feature>
<evidence type="ECO:0000313" key="3">
    <source>
        <dbReference type="Proteomes" id="UP000053342"/>
    </source>
</evidence>
<proteinExistence type="predicted"/>
<dbReference type="AlphaFoldDB" id="A0A0D2C5B7"/>
<name>A0A0D2C5B7_9EURO</name>
<keyword evidence="3" id="KW-1185">Reference proteome</keyword>
<dbReference type="HOGENOM" id="CLU_602718_0_0_1"/>
<reference evidence="2 3" key="1">
    <citation type="submission" date="2015-01" db="EMBL/GenBank/DDBJ databases">
        <title>The Genome Sequence of Exophiala oligosperma CBS72588.</title>
        <authorList>
            <consortium name="The Broad Institute Genomics Platform"/>
            <person name="Cuomo C."/>
            <person name="de Hoog S."/>
            <person name="Gorbushina A."/>
            <person name="Stielow B."/>
            <person name="Teixiera M."/>
            <person name="Abouelleil A."/>
            <person name="Chapman S.B."/>
            <person name="Priest M."/>
            <person name="Young S.K."/>
            <person name="Wortman J."/>
            <person name="Nusbaum C."/>
            <person name="Birren B."/>
        </authorList>
    </citation>
    <scope>NUCLEOTIDE SEQUENCE [LARGE SCALE GENOMIC DNA]</scope>
    <source>
        <strain evidence="2 3">CBS 72588</strain>
    </source>
</reference>
<accession>A0A0D2C5B7</accession>
<evidence type="ECO:0000313" key="2">
    <source>
        <dbReference type="EMBL" id="KIW44962.1"/>
    </source>
</evidence>
<dbReference type="OrthoDB" id="3539644at2759"/>
<feature type="region of interest" description="Disordered" evidence="1">
    <location>
        <begin position="134"/>
        <end position="160"/>
    </location>
</feature>
<dbReference type="GeneID" id="27355466"/>
<dbReference type="EMBL" id="KN847334">
    <property type="protein sequence ID" value="KIW44962.1"/>
    <property type="molecule type" value="Genomic_DNA"/>
</dbReference>
<organism evidence="2 3">
    <name type="scientific">Exophiala oligosperma</name>
    <dbReference type="NCBI Taxonomy" id="215243"/>
    <lineage>
        <taxon>Eukaryota</taxon>
        <taxon>Fungi</taxon>
        <taxon>Dikarya</taxon>
        <taxon>Ascomycota</taxon>
        <taxon>Pezizomycotina</taxon>
        <taxon>Eurotiomycetes</taxon>
        <taxon>Chaetothyriomycetidae</taxon>
        <taxon>Chaetothyriales</taxon>
        <taxon>Herpotrichiellaceae</taxon>
        <taxon>Exophiala</taxon>
    </lineage>
</organism>
<gene>
    <name evidence="2" type="ORF">PV06_03392</name>
</gene>
<feature type="compositionally biased region" description="Low complexity" evidence="1">
    <location>
        <begin position="98"/>
        <end position="114"/>
    </location>
</feature>
<feature type="region of interest" description="Disordered" evidence="1">
    <location>
        <begin position="1"/>
        <end position="117"/>
    </location>
</feature>
<evidence type="ECO:0000256" key="1">
    <source>
        <dbReference type="SAM" id="MobiDB-lite"/>
    </source>
</evidence>